<dbReference type="EMBL" id="BMKS01000001">
    <property type="protein sequence ID" value="GGG18603.1"/>
    <property type="molecule type" value="Genomic_DNA"/>
</dbReference>
<evidence type="ECO:0000313" key="2">
    <source>
        <dbReference type="Proteomes" id="UP000597507"/>
    </source>
</evidence>
<reference evidence="1 2" key="1">
    <citation type="journal article" date="2014" name="Int. J. Syst. Evol. Microbiol.">
        <title>Complete genome sequence of Corynebacterium casei LMG S-19264T (=DSM 44701T), isolated from a smear-ripened cheese.</title>
        <authorList>
            <consortium name="US DOE Joint Genome Institute (JGI-PGF)"/>
            <person name="Walter F."/>
            <person name="Albersmeier A."/>
            <person name="Kalinowski J."/>
            <person name="Ruckert C."/>
        </authorList>
    </citation>
    <scope>NUCLEOTIDE SEQUENCE [LARGE SCALE GENOMIC DNA]</scope>
    <source>
        <strain evidence="1 2">CGMCC 1.16330</strain>
    </source>
</reference>
<gene>
    <name evidence="1" type="ORF">GCM10010964_03550</name>
</gene>
<dbReference type="GO" id="GO:0016787">
    <property type="term" value="F:hydrolase activity"/>
    <property type="evidence" value="ECO:0007669"/>
    <property type="project" value="UniProtKB-KW"/>
</dbReference>
<dbReference type="SUPFAM" id="SSF109604">
    <property type="entry name" value="HD-domain/PDEase-like"/>
    <property type="match status" value="1"/>
</dbReference>
<dbReference type="RefSeq" id="WP_229677740.1">
    <property type="nucleotide sequence ID" value="NZ_BMKS01000001.1"/>
</dbReference>
<dbReference type="Proteomes" id="UP000597507">
    <property type="component" value="Unassembled WGS sequence"/>
</dbReference>
<organism evidence="1 2">
    <name type="scientific">Caldovatus sediminis</name>
    <dbReference type="NCBI Taxonomy" id="2041189"/>
    <lineage>
        <taxon>Bacteria</taxon>
        <taxon>Pseudomonadati</taxon>
        <taxon>Pseudomonadota</taxon>
        <taxon>Alphaproteobacteria</taxon>
        <taxon>Acetobacterales</taxon>
        <taxon>Roseomonadaceae</taxon>
        <taxon>Caldovatus</taxon>
    </lineage>
</organism>
<name>A0A8J2Z8H3_9PROT</name>
<keyword evidence="1" id="KW-0378">Hydrolase</keyword>
<evidence type="ECO:0000313" key="1">
    <source>
        <dbReference type="EMBL" id="GGG18603.1"/>
    </source>
</evidence>
<sequence length="219" mass="23907">MSAARATLSRRRAGPPQRAWVRLPSGRRLDLLAPTPLDWTDADLATGLARTFRWGGHSVWPEPLSVAQHALTVLHLRRARAGGPLGAAEALRELLHDAEEGLINFDCIAPLKPFLGAAFAELQERLRAAVAARYRLPPWTAEEKRAHKAADVAAAAAEAVHVAGWSREEVRRTLGIRAAVIADDPLAAAYGGTPWRPWPPDLAAERFLAELTRLEAARR</sequence>
<keyword evidence="2" id="KW-1185">Reference proteome</keyword>
<dbReference type="Gene3D" id="1.10.3210.10">
    <property type="entry name" value="Hypothetical protein af1432"/>
    <property type="match status" value="1"/>
</dbReference>
<comment type="caution">
    <text evidence="1">The sequence shown here is derived from an EMBL/GenBank/DDBJ whole genome shotgun (WGS) entry which is preliminary data.</text>
</comment>
<dbReference type="AlphaFoldDB" id="A0A8J2Z8H3"/>
<proteinExistence type="predicted"/>
<protein>
    <submittedName>
        <fullName evidence="1">Hydrolase</fullName>
    </submittedName>
</protein>
<accession>A0A8J2Z8H3</accession>